<name>A0A1N6G4W8_9BACT</name>
<organism evidence="1 2">
    <name type="scientific">Algoriphagus halophilus</name>
    <dbReference type="NCBI Taxonomy" id="226505"/>
    <lineage>
        <taxon>Bacteria</taxon>
        <taxon>Pseudomonadati</taxon>
        <taxon>Bacteroidota</taxon>
        <taxon>Cytophagia</taxon>
        <taxon>Cytophagales</taxon>
        <taxon>Cyclobacteriaceae</taxon>
        <taxon>Algoriphagus</taxon>
    </lineage>
</organism>
<sequence length="101" mass="11710">MIQTELTEKKPVELLEYDLIKGDFSPEDASEMIYHMISKKINFHEHRNFSSEIRFGEVDQHSVERIQQLKACLSSFNAVINEAKEQGRNLRISSTISVELI</sequence>
<evidence type="ECO:0000313" key="2">
    <source>
        <dbReference type="Proteomes" id="UP000185221"/>
    </source>
</evidence>
<keyword evidence="2" id="KW-1185">Reference proteome</keyword>
<reference evidence="2" key="1">
    <citation type="submission" date="2016-11" db="EMBL/GenBank/DDBJ databases">
        <authorList>
            <person name="Varghese N."/>
            <person name="Submissions S."/>
        </authorList>
    </citation>
    <scope>NUCLEOTIDE SEQUENCE [LARGE SCALE GENOMIC DNA]</scope>
    <source>
        <strain evidence="2">DSM 15292</strain>
    </source>
</reference>
<gene>
    <name evidence="1" type="ORF">SAMN05444394_2972</name>
</gene>
<dbReference type="RefSeq" id="WP_074225755.1">
    <property type="nucleotide sequence ID" value="NZ_FSRC01000002.1"/>
</dbReference>
<dbReference type="AlphaFoldDB" id="A0A1N6G4W8"/>
<protein>
    <submittedName>
        <fullName evidence="1">Uncharacterized protein</fullName>
    </submittedName>
</protein>
<dbReference type="OrthoDB" id="680899at2"/>
<evidence type="ECO:0000313" key="1">
    <source>
        <dbReference type="EMBL" id="SIO02585.1"/>
    </source>
</evidence>
<dbReference type="Proteomes" id="UP000185221">
    <property type="component" value="Unassembled WGS sequence"/>
</dbReference>
<proteinExistence type="predicted"/>
<dbReference type="STRING" id="226505.SAMN05444394_2972"/>
<dbReference type="EMBL" id="FSRC01000002">
    <property type="protein sequence ID" value="SIO02585.1"/>
    <property type="molecule type" value="Genomic_DNA"/>
</dbReference>
<accession>A0A1N6G4W8</accession>